<dbReference type="Gene3D" id="3.20.80.10">
    <property type="entry name" value="Regulatory factor, effector binding domain"/>
    <property type="match status" value="1"/>
</dbReference>
<protein>
    <submittedName>
        <fullName evidence="5">AraC family transcriptional regulator</fullName>
    </submittedName>
</protein>
<dbReference type="SUPFAM" id="SSF46689">
    <property type="entry name" value="Homeodomain-like"/>
    <property type="match status" value="2"/>
</dbReference>
<evidence type="ECO:0000313" key="5">
    <source>
        <dbReference type="EMBL" id="MBO7743058.1"/>
    </source>
</evidence>
<dbReference type="Proteomes" id="UP000670947">
    <property type="component" value="Unassembled WGS sequence"/>
</dbReference>
<dbReference type="Pfam" id="PF06445">
    <property type="entry name" value="GyrI-like"/>
    <property type="match status" value="1"/>
</dbReference>
<name>A0ABS3W441_9BACL</name>
<evidence type="ECO:0000256" key="1">
    <source>
        <dbReference type="ARBA" id="ARBA00023015"/>
    </source>
</evidence>
<dbReference type="InterPro" id="IPR009057">
    <property type="entry name" value="Homeodomain-like_sf"/>
</dbReference>
<accession>A0ABS3W441</accession>
<dbReference type="InterPro" id="IPR029442">
    <property type="entry name" value="GyrI-like"/>
</dbReference>
<proteinExistence type="predicted"/>
<sequence length="281" mass="31351">MTGEQEMVEEQRGAMRRALDYVAANLRDEGLSLEAAARFAGYSPFHFHRLFQAWTGETFGRYVRVRRLAGAARELRRTDRDGTRIALDAGYGSQPSFIRSFARMFGTSPRQFRRRDCTVHQPRFAELAARTVAGVVCLTDTSQDRNIAQAWTAFGARWPRIPDKTNEHVCYGLELYEPAAVRRGGSFAYLAGVEVAAAPAAGVEGIVFRTIPGGRYAIFTHIGSTELLGETFDFIYRGWLPASGERLRGLPEGGGFDFERYDGRHKEGDPNAELDIYVPLA</sequence>
<keyword evidence="1" id="KW-0805">Transcription regulation</keyword>
<dbReference type="Gene3D" id="1.10.10.60">
    <property type="entry name" value="Homeodomain-like"/>
    <property type="match status" value="2"/>
</dbReference>
<dbReference type="SMART" id="SM00871">
    <property type="entry name" value="AraC_E_bind"/>
    <property type="match status" value="1"/>
</dbReference>
<dbReference type="SMART" id="SM00342">
    <property type="entry name" value="HTH_ARAC"/>
    <property type="match status" value="1"/>
</dbReference>
<evidence type="ECO:0000256" key="2">
    <source>
        <dbReference type="ARBA" id="ARBA00023125"/>
    </source>
</evidence>
<dbReference type="PANTHER" id="PTHR47504">
    <property type="entry name" value="RIGHT ORIGIN-BINDING PROTEIN"/>
    <property type="match status" value="1"/>
</dbReference>
<evidence type="ECO:0000256" key="3">
    <source>
        <dbReference type="ARBA" id="ARBA00023163"/>
    </source>
</evidence>
<keyword evidence="6" id="KW-1185">Reference proteome</keyword>
<feature type="domain" description="HTH araC/xylS-type" evidence="4">
    <location>
        <begin position="16"/>
        <end position="115"/>
    </location>
</feature>
<gene>
    <name evidence="5" type="ORF">I8J29_02535</name>
</gene>
<dbReference type="InterPro" id="IPR010499">
    <property type="entry name" value="AraC_E-bd"/>
</dbReference>
<keyword evidence="3" id="KW-0804">Transcription</keyword>
<evidence type="ECO:0000259" key="4">
    <source>
        <dbReference type="PROSITE" id="PS01124"/>
    </source>
</evidence>
<dbReference type="RefSeq" id="WP_208846002.1">
    <property type="nucleotide sequence ID" value="NZ_JAGGDJ010000001.1"/>
</dbReference>
<dbReference type="InterPro" id="IPR050959">
    <property type="entry name" value="MarA-like"/>
</dbReference>
<dbReference type="InterPro" id="IPR011256">
    <property type="entry name" value="Reg_factor_effector_dom_sf"/>
</dbReference>
<dbReference type="InterPro" id="IPR018060">
    <property type="entry name" value="HTH_AraC"/>
</dbReference>
<comment type="caution">
    <text evidence="5">The sequence shown here is derived from an EMBL/GenBank/DDBJ whole genome shotgun (WGS) entry which is preliminary data.</text>
</comment>
<keyword evidence="2" id="KW-0238">DNA-binding</keyword>
<reference evidence="5 6" key="1">
    <citation type="submission" date="2021-03" db="EMBL/GenBank/DDBJ databases">
        <title>Paenibacillus artemisicola MWE-103 whole genome sequence.</title>
        <authorList>
            <person name="Ham Y.J."/>
        </authorList>
    </citation>
    <scope>NUCLEOTIDE SEQUENCE [LARGE SCALE GENOMIC DNA]</scope>
    <source>
        <strain evidence="5 6">MWE-103</strain>
    </source>
</reference>
<dbReference type="PANTHER" id="PTHR47504:SF5">
    <property type="entry name" value="RIGHT ORIGIN-BINDING PROTEIN"/>
    <property type="match status" value="1"/>
</dbReference>
<organism evidence="5 6">
    <name type="scientific">Paenibacillus artemisiicola</name>
    <dbReference type="NCBI Taxonomy" id="1172618"/>
    <lineage>
        <taxon>Bacteria</taxon>
        <taxon>Bacillati</taxon>
        <taxon>Bacillota</taxon>
        <taxon>Bacilli</taxon>
        <taxon>Bacillales</taxon>
        <taxon>Paenibacillaceae</taxon>
        <taxon>Paenibacillus</taxon>
    </lineage>
</organism>
<dbReference type="EMBL" id="JAGGDJ010000001">
    <property type="protein sequence ID" value="MBO7743058.1"/>
    <property type="molecule type" value="Genomic_DNA"/>
</dbReference>
<dbReference type="PROSITE" id="PS01124">
    <property type="entry name" value="HTH_ARAC_FAMILY_2"/>
    <property type="match status" value="1"/>
</dbReference>
<dbReference type="Pfam" id="PF12833">
    <property type="entry name" value="HTH_18"/>
    <property type="match status" value="1"/>
</dbReference>
<evidence type="ECO:0000313" key="6">
    <source>
        <dbReference type="Proteomes" id="UP000670947"/>
    </source>
</evidence>
<dbReference type="SUPFAM" id="SSF55136">
    <property type="entry name" value="Probable bacterial effector-binding domain"/>
    <property type="match status" value="1"/>
</dbReference>